<protein>
    <submittedName>
        <fullName evidence="2">DUF397 domain-containing protein</fullName>
    </submittedName>
</protein>
<feature type="domain" description="DUF397" evidence="1">
    <location>
        <begin position="6"/>
        <end position="60"/>
    </location>
</feature>
<evidence type="ECO:0000313" key="2">
    <source>
        <dbReference type="EMBL" id="MFC5636376.1"/>
    </source>
</evidence>
<organism evidence="2 3">
    <name type="scientific">Streptomyces bullii</name>
    <dbReference type="NCBI Taxonomy" id="349910"/>
    <lineage>
        <taxon>Bacteria</taxon>
        <taxon>Bacillati</taxon>
        <taxon>Actinomycetota</taxon>
        <taxon>Actinomycetes</taxon>
        <taxon>Kitasatosporales</taxon>
        <taxon>Streptomycetaceae</taxon>
        <taxon>Streptomyces</taxon>
    </lineage>
</organism>
<sequence length="65" mass="6999">MTSTPLTWFKSSYSSADGPDCVEVAISPTTPATAVHVRDSKDRDGARLSFTGNSWGKFVEFTAGR</sequence>
<dbReference type="EMBL" id="JBHSNY010000007">
    <property type="protein sequence ID" value="MFC5636376.1"/>
    <property type="molecule type" value="Genomic_DNA"/>
</dbReference>
<dbReference type="Pfam" id="PF04149">
    <property type="entry name" value="DUF397"/>
    <property type="match status" value="1"/>
</dbReference>
<evidence type="ECO:0000313" key="3">
    <source>
        <dbReference type="Proteomes" id="UP001596154"/>
    </source>
</evidence>
<comment type="caution">
    <text evidence="2">The sequence shown here is derived from an EMBL/GenBank/DDBJ whole genome shotgun (WGS) entry which is preliminary data.</text>
</comment>
<name>A0ABW0UWW8_9ACTN</name>
<gene>
    <name evidence="2" type="ORF">ACFPZJ_21740</name>
</gene>
<reference evidence="3" key="1">
    <citation type="journal article" date="2019" name="Int. J. Syst. Evol. Microbiol.">
        <title>The Global Catalogue of Microorganisms (GCM) 10K type strain sequencing project: providing services to taxonomists for standard genome sequencing and annotation.</title>
        <authorList>
            <consortium name="The Broad Institute Genomics Platform"/>
            <consortium name="The Broad Institute Genome Sequencing Center for Infectious Disease"/>
            <person name="Wu L."/>
            <person name="Ma J."/>
        </authorList>
    </citation>
    <scope>NUCLEOTIDE SEQUENCE [LARGE SCALE GENOMIC DNA]</scope>
    <source>
        <strain evidence="3">CGMCC 4.7248</strain>
    </source>
</reference>
<accession>A0ABW0UWW8</accession>
<keyword evidence="3" id="KW-1185">Reference proteome</keyword>
<proteinExistence type="predicted"/>
<dbReference type="Proteomes" id="UP001596154">
    <property type="component" value="Unassembled WGS sequence"/>
</dbReference>
<dbReference type="InterPro" id="IPR007278">
    <property type="entry name" value="DUF397"/>
</dbReference>
<dbReference type="RefSeq" id="WP_381024129.1">
    <property type="nucleotide sequence ID" value="NZ_JBHSNY010000007.1"/>
</dbReference>
<evidence type="ECO:0000259" key="1">
    <source>
        <dbReference type="Pfam" id="PF04149"/>
    </source>
</evidence>